<gene>
    <name evidence="11" type="ORF">DET57_11964</name>
</gene>
<dbReference type="CDD" id="cd04410">
    <property type="entry name" value="DMSOR_beta-like"/>
    <property type="match status" value="1"/>
</dbReference>
<feature type="domain" description="4Fe-4S ferredoxin-type" evidence="9">
    <location>
        <begin position="98"/>
        <end position="123"/>
    </location>
</feature>
<dbReference type="InterPro" id="IPR040074">
    <property type="entry name" value="BssD/PflA/YjjW"/>
</dbReference>
<dbReference type="SFLD" id="SFLDS00029">
    <property type="entry name" value="Radical_SAM"/>
    <property type="match status" value="1"/>
</dbReference>
<comment type="similarity">
    <text evidence="2">Belongs to the organic radical-activating enzymes family.</text>
</comment>
<name>A0A318FD09_KLEOX</name>
<dbReference type="GO" id="GO:0051539">
    <property type="term" value="F:4 iron, 4 sulfur cluster binding"/>
    <property type="evidence" value="ECO:0007669"/>
    <property type="project" value="UniProtKB-KW"/>
</dbReference>
<dbReference type="GO" id="GO:0016491">
    <property type="term" value="F:oxidoreductase activity"/>
    <property type="evidence" value="ECO:0007669"/>
    <property type="project" value="UniProtKB-KW"/>
</dbReference>
<comment type="cofactor">
    <cofactor evidence="1">
        <name>[4Fe-4S] cluster</name>
        <dbReference type="ChEBI" id="CHEBI:49883"/>
    </cofactor>
</comment>
<accession>A0A318FD09</accession>
<evidence type="ECO:0000313" key="11">
    <source>
        <dbReference type="EMBL" id="PXW39579.1"/>
    </source>
</evidence>
<evidence type="ECO:0000256" key="6">
    <source>
        <dbReference type="ARBA" id="ARBA00023002"/>
    </source>
</evidence>
<dbReference type="PIRSF" id="PIRSF000371">
    <property type="entry name" value="PFL_act_enz"/>
    <property type="match status" value="1"/>
</dbReference>
<dbReference type="PROSITE" id="PS51918">
    <property type="entry name" value="RADICAL_SAM"/>
    <property type="match status" value="1"/>
</dbReference>
<dbReference type="PROSITE" id="PS51379">
    <property type="entry name" value="4FE4S_FER_2"/>
    <property type="match status" value="2"/>
</dbReference>
<dbReference type="InterPro" id="IPR017896">
    <property type="entry name" value="4Fe4S_Fe-S-bd"/>
</dbReference>
<evidence type="ECO:0000256" key="8">
    <source>
        <dbReference type="ARBA" id="ARBA00023014"/>
    </source>
</evidence>
<keyword evidence="4" id="KW-0949">S-adenosyl-L-methionine</keyword>
<evidence type="ECO:0000256" key="3">
    <source>
        <dbReference type="ARBA" id="ARBA00022485"/>
    </source>
</evidence>
<comment type="caution">
    <text evidence="11">The sequence shown here is derived from an EMBL/GenBank/DDBJ whole genome shotgun (WGS) entry which is preliminary data.</text>
</comment>
<dbReference type="AlphaFoldDB" id="A0A318FD09"/>
<dbReference type="Gene3D" id="3.30.70.20">
    <property type="match status" value="1"/>
</dbReference>
<dbReference type="InterPro" id="IPR017900">
    <property type="entry name" value="4Fe4S_Fe_S_CS"/>
</dbReference>
<dbReference type="PROSITE" id="PS00198">
    <property type="entry name" value="4FE4S_FER_1"/>
    <property type="match status" value="1"/>
</dbReference>
<evidence type="ECO:0000256" key="2">
    <source>
        <dbReference type="ARBA" id="ARBA00009777"/>
    </source>
</evidence>
<keyword evidence="7" id="KW-0408">Iron</keyword>
<evidence type="ECO:0000256" key="1">
    <source>
        <dbReference type="ARBA" id="ARBA00001966"/>
    </source>
</evidence>
<organism evidence="11 12">
    <name type="scientific">Klebsiella oxytoca</name>
    <dbReference type="NCBI Taxonomy" id="571"/>
    <lineage>
        <taxon>Bacteria</taxon>
        <taxon>Pseudomonadati</taxon>
        <taxon>Pseudomonadota</taxon>
        <taxon>Gammaproteobacteria</taxon>
        <taxon>Enterobacterales</taxon>
        <taxon>Enterobacteriaceae</taxon>
        <taxon>Klebsiella/Raoultella group</taxon>
        <taxon>Klebsiella</taxon>
    </lineage>
</organism>
<evidence type="ECO:0000259" key="10">
    <source>
        <dbReference type="PROSITE" id="PS51918"/>
    </source>
</evidence>
<dbReference type="Pfam" id="PF13353">
    <property type="entry name" value="Fer4_12"/>
    <property type="match status" value="1"/>
</dbReference>
<keyword evidence="5" id="KW-0479">Metal-binding</keyword>
<evidence type="ECO:0000313" key="12">
    <source>
        <dbReference type="Proteomes" id="UP000247485"/>
    </source>
</evidence>
<feature type="domain" description="4Fe-4S ferredoxin-type" evidence="9">
    <location>
        <begin position="64"/>
        <end position="95"/>
    </location>
</feature>
<dbReference type="InterPro" id="IPR001989">
    <property type="entry name" value="Radical_activat_CS"/>
</dbReference>
<dbReference type="GO" id="GO:0046872">
    <property type="term" value="F:metal ion binding"/>
    <property type="evidence" value="ECO:0007669"/>
    <property type="project" value="UniProtKB-KW"/>
</dbReference>
<dbReference type="InterPro" id="IPR007197">
    <property type="entry name" value="rSAM"/>
</dbReference>
<dbReference type="SFLD" id="SFLDG01118">
    <property type="entry name" value="activating_enzymes__group_2"/>
    <property type="match status" value="1"/>
</dbReference>
<evidence type="ECO:0000259" key="9">
    <source>
        <dbReference type="PROSITE" id="PS51379"/>
    </source>
</evidence>
<keyword evidence="8" id="KW-0411">Iron-sulfur</keyword>
<dbReference type="Pfam" id="PF04055">
    <property type="entry name" value="Radical_SAM"/>
    <property type="match status" value="1"/>
</dbReference>
<dbReference type="Pfam" id="PF00037">
    <property type="entry name" value="Fer4"/>
    <property type="match status" value="1"/>
</dbReference>
<protein>
    <submittedName>
        <fullName evidence="11">Cobalamin-independent glycerol dehydratase small subunit</fullName>
    </submittedName>
</protein>
<dbReference type="SUPFAM" id="SSF54862">
    <property type="entry name" value="4Fe-4S ferredoxins"/>
    <property type="match status" value="1"/>
</dbReference>
<keyword evidence="6" id="KW-0560">Oxidoreductase</keyword>
<dbReference type="Gene3D" id="3.20.20.70">
    <property type="entry name" value="Aldolase class I"/>
    <property type="match status" value="1"/>
</dbReference>
<dbReference type="PANTHER" id="PTHR30352:SF4">
    <property type="entry name" value="PYRUVATE FORMATE-LYASE 2-ACTIVATING ENZYME"/>
    <property type="match status" value="1"/>
</dbReference>
<dbReference type="Proteomes" id="UP000247485">
    <property type="component" value="Unassembled WGS sequence"/>
</dbReference>
<dbReference type="EMBL" id="QJJG01000019">
    <property type="protein sequence ID" value="PXW39579.1"/>
    <property type="molecule type" value="Genomic_DNA"/>
</dbReference>
<dbReference type="InterPro" id="IPR034457">
    <property type="entry name" value="Organic_radical-activating"/>
</dbReference>
<sequence>MLNISMKKRNKGIDMAEIDYAQTGTVFNIQKFSLHDGPGIRTIVFLKGCYLACKWCSNPESQHTEPEIFYYDRNCIHCGRCVSACPVGAIDASRQGLIDRNACIHCGACAEACPAGAMVQSGKRMSVVEVIDELRKDETHYRRSGGGITLSGGEALAQPAFAAALLAACKARGWHTAMETTGIASRAVLEKVIPLLDIVLLDIKTFYSERHKEFTGHPNETVLRNALTISELAKNVAVRIPVIPGFNDDEQSIEAIARFVTHMKNVSRLHLLPFHNYGQNKYNLLGRTYDMIEIKPPEESRMHKYKDIVTSLGIDCVIGG</sequence>
<dbReference type="NCBIfam" id="TIGR02494">
    <property type="entry name" value="PFLE_PFLC"/>
    <property type="match status" value="1"/>
</dbReference>
<evidence type="ECO:0000256" key="5">
    <source>
        <dbReference type="ARBA" id="ARBA00022723"/>
    </source>
</evidence>
<dbReference type="SFLD" id="SFLDG01066">
    <property type="entry name" value="organic_radical-activating_enz"/>
    <property type="match status" value="1"/>
</dbReference>
<dbReference type="PROSITE" id="PS01087">
    <property type="entry name" value="RADICAL_ACTIVATING"/>
    <property type="match status" value="1"/>
</dbReference>
<reference evidence="11 12" key="1">
    <citation type="submission" date="2018-05" db="EMBL/GenBank/DDBJ databases">
        <title>Freshwater and sediment microbial communities from various areas in North America, analyzing microbe dynamics in response to fracking.</title>
        <authorList>
            <person name="Lamendella R."/>
        </authorList>
    </citation>
    <scope>NUCLEOTIDE SEQUENCE [LARGE SCALE GENOMIC DNA]</scope>
    <source>
        <strain evidence="11 12">67</strain>
    </source>
</reference>
<dbReference type="InterPro" id="IPR013785">
    <property type="entry name" value="Aldolase_TIM"/>
</dbReference>
<evidence type="ECO:0000256" key="7">
    <source>
        <dbReference type="ARBA" id="ARBA00023004"/>
    </source>
</evidence>
<dbReference type="InterPro" id="IPR012839">
    <property type="entry name" value="Organic_radical_activase"/>
</dbReference>
<feature type="domain" description="Radical SAM core" evidence="10">
    <location>
        <begin position="35"/>
        <end position="315"/>
    </location>
</feature>
<evidence type="ECO:0000256" key="4">
    <source>
        <dbReference type="ARBA" id="ARBA00022691"/>
    </source>
</evidence>
<proteinExistence type="inferred from homology"/>
<keyword evidence="3" id="KW-0004">4Fe-4S</keyword>
<dbReference type="PANTHER" id="PTHR30352">
    <property type="entry name" value="PYRUVATE FORMATE-LYASE-ACTIVATING ENZYME"/>
    <property type="match status" value="1"/>
</dbReference>